<dbReference type="AlphaFoldDB" id="A0A5R8Y3P4"/>
<dbReference type="PROSITE" id="PS00409">
    <property type="entry name" value="PROKAR_NTER_METHYL"/>
    <property type="match status" value="1"/>
</dbReference>
<evidence type="ECO:0000256" key="1">
    <source>
        <dbReference type="ARBA" id="ARBA00022481"/>
    </source>
</evidence>
<evidence type="ECO:0000313" key="4">
    <source>
        <dbReference type="Proteomes" id="UP000308901"/>
    </source>
</evidence>
<evidence type="ECO:0000256" key="2">
    <source>
        <dbReference type="SAM" id="Phobius"/>
    </source>
</evidence>
<sequence length="130" mass="14132">MKKGFSLLELIFAIVVIGIIASFAIPKYLDTRDDAVASTIQRDLATATTSIQTYYLTKRSISDISDAVQLNTANWTLDNTKLIMTSKNGNGCAKLTIANEKITINIDTNEDICSKLSNLGVTDGTEINLI</sequence>
<dbReference type="GO" id="GO:0015628">
    <property type="term" value="P:protein secretion by the type II secretion system"/>
    <property type="evidence" value="ECO:0007669"/>
    <property type="project" value="InterPro"/>
</dbReference>
<dbReference type="Proteomes" id="UP000308901">
    <property type="component" value="Unassembled WGS sequence"/>
</dbReference>
<accession>A0A5R8Y3P4</accession>
<feature type="transmembrane region" description="Helical" evidence="2">
    <location>
        <begin position="7"/>
        <end position="25"/>
    </location>
</feature>
<dbReference type="SUPFAM" id="SSF54523">
    <property type="entry name" value="Pili subunits"/>
    <property type="match status" value="1"/>
</dbReference>
<dbReference type="InterPro" id="IPR012902">
    <property type="entry name" value="N_methyl_site"/>
</dbReference>
<proteinExistence type="predicted"/>
<dbReference type="Pfam" id="PF07963">
    <property type="entry name" value="N_methyl"/>
    <property type="match status" value="1"/>
</dbReference>
<keyword evidence="2" id="KW-1133">Transmembrane helix</keyword>
<gene>
    <name evidence="3" type="ORF">FDK22_01395</name>
</gene>
<dbReference type="RefSeq" id="WP_138151005.1">
    <property type="nucleotide sequence ID" value="NZ_CBDDKQ010000002.1"/>
</dbReference>
<dbReference type="GO" id="GO:0015627">
    <property type="term" value="C:type II protein secretion system complex"/>
    <property type="evidence" value="ECO:0007669"/>
    <property type="project" value="InterPro"/>
</dbReference>
<reference evidence="3 4" key="1">
    <citation type="submission" date="2019-05" db="EMBL/GenBank/DDBJ databases">
        <title>Arcobacter sp. nov., isolated from sea sediment.</title>
        <authorList>
            <person name="Kim W."/>
        </authorList>
    </citation>
    <scope>NUCLEOTIDE SEQUENCE [LARGE SCALE GENOMIC DNA]</scope>
    <source>
        <strain evidence="3 4">CAU 1517</strain>
    </source>
</reference>
<dbReference type="InterPro" id="IPR045584">
    <property type="entry name" value="Pilin-like"/>
</dbReference>
<dbReference type="OrthoDB" id="5349145at2"/>
<keyword evidence="2" id="KW-0472">Membrane</keyword>
<keyword evidence="4" id="KW-1185">Reference proteome</keyword>
<protein>
    <submittedName>
        <fullName evidence="3">Prepilin-type N-terminal cleavage/methylation domain-containing protein</fullName>
    </submittedName>
</protein>
<dbReference type="PRINTS" id="PR00813">
    <property type="entry name" value="BCTERIALGSPG"/>
</dbReference>
<keyword evidence="2" id="KW-0812">Transmembrane</keyword>
<dbReference type="NCBIfam" id="TIGR02532">
    <property type="entry name" value="IV_pilin_GFxxxE"/>
    <property type="match status" value="1"/>
</dbReference>
<keyword evidence="1" id="KW-0488">Methylation</keyword>
<dbReference type="EMBL" id="VANU01000001">
    <property type="protein sequence ID" value="TLP40696.1"/>
    <property type="molecule type" value="Genomic_DNA"/>
</dbReference>
<evidence type="ECO:0000313" key="3">
    <source>
        <dbReference type="EMBL" id="TLP40696.1"/>
    </source>
</evidence>
<comment type="caution">
    <text evidence="3">The sequence shown here is derived from an EMBL/GenBank/DDBJ whole genome shotgun (WGS) entry which is preliminary data.</text>
</comment>
<dbReference type="Gene3D" id="3.30.700.10">
    <property type="entry name" value="Glycoprotein, Type 4 Pilin"/>
    <property type="match status" value="1"/>
</dbReference>
<name>A0A5R8Y3P4_9BACT</name>
<dbReference type="InterPro" id="IPR000983">
    <property type="entry name" value="Bac_GSPG_pilin"/>
</dbReference>
<organism evidence="3 4">
    <name type="scientific">Arcobacter arenosus</name>
    <dbReference type="NCBI Taxonomy" id="2576037"/>
    <lineage>
        <taxon>Bacteria</taxon>
        <taxon>Pseudomonadati</taxon>
        <taxon>Campylobacterota</taxon>
        <taxon>Epsilonproteobacteria</taxon>
        <taxon>Campylobacterales</taxon>
        <taxon>Arcobacteraceae</taxon>
        <taxon>Arcobacter</taxon>
    </lineage>
</organism>